<comment type="caution">
    <text evidence="1">The sequence shown here is derived from an EMBL/GenBank/DDBJ whole genome shotgun (WGS) entry which is preliminary data.</text>
</comment>
<dbReference type="Proteomes" id="UP000683213">
    <property type="component" value="Unassembled WGS sequence"/>
</dbReference>
<gene>
    <name evidence="1" type="ORF">J4224_04645</name>
</gene>
<dbReference type="AlphaFoldDB" id="A0A8T4KXG9"/>
<reference evidence="1" key="1">
    <citation type="submission" date="2021-03" db="EMBL/GenBank/DDBJ databases">
        <authorList>
            <person name="Jaffe A."/>
        </authorList>
    </citation>
    <scope>NUCLEOTIDE SEQUENCE</scope>
    <source>
        <strain evidence="1">RIFCSPHIGHO2_01_FULL_GW2011_AR10_43_9</strain>
    </source>
</reference>
<sequence length="60" mass="6525">INRTNFDEIPPRESVSTVYLINAAGYAEGLIATCELSARYSGPTAGEREETIKEFTITTG</sequence>
<feature type="non-terminal residue" evidence="1">
    <location>
        <position position="1"/>
    </location>
</feature>
<reference evidence="1" key="2">
    <citation type="submission" date="2021-05" db="EMBL/GenBank/DDBJ databases">
        <title>Protein family content uncovers lineage relationships and bacterial pathway maintenance mechanisms in DPANN archaea.</title>
        <authorList>
            <person name="Castelle C.J."/>
            <person name="Meheust R."/>
            <person name="Jaffe A.L."/>
            <person name="Seitz K."/>
            <person name="Gong X."/>
            <person name="Baker B.J."/>
            <person name="Banfield J.F."/>
        </authorList>
    </citation>
    <scope>NUCLEOTIDE SEQUENCE</scope>
    <source>
        <strain evidence="1">RIFCSPHIGHO2_01_FULL_GW2011_AR10_43_9</strain>
    </source>
</reference>
<proteinExistence type="predicted"/>
<protein>
    <submittedName>
        <fullName evidence="1">Uncharacterized protein</fullName>
    </submittedName>
</protein>
<organism evidence="1 2">
    <name type="scientific">Candidatus Iainarchaeum sp</name>
    <dbReference type="NCBI Taxonomy" id="3101447"/>
    <lineage>
        <taxon>Archaea</taxon>
        <taxon>Candidatus Iainarchaeota</taxon>
        <taxon>Candidatus Iainarchaeia</taxon>
        <taxon>Candidatus Iainarchaeales</taxon>
        <taxon>Candidatus Iainarchaeaceae</taxon>
        <taxon>Candidatus Iainarchaeum</taxon>
    </lineage>
</organism>
<evidence type="ECO:0000313" key="2">
    <source>
        <dbReference type="Proteomes" id="UP000683213"/>
    </source>
</evidence>
<evidence type="ECO:0000313" key="1">
    <source>
        <dbReference type="EMBL" id="MBS3059683.1"/>
    </source>
</evidence>
<dbReference type="EMBL" id="JAGVWF010000067">
    <property type="protein sequence ID" value="MBS3059683.1"/>
    <property type="molecule type" value="Genomic_DNA"/>
</dbReference>
<accession>A0A8T4KXG9</accession>
<name>A0A8T4KXG9_9ARCH</name>